<keyword evidence="3" id="KW-0067">ATP-binding</keyword>
<proteinExistence type="inferred from homology"/>
<dbReference type="Proteomes" id="UP000492821">
    <property type="component" value="Unassembled WGS sequence"/>
</dbReference>
<dbReference type="InterPro" id="IPR043129">
    <property type="entry name" value="ATPase_NBD"/>
</dbReference>
<evidence type="ECO:0000256" key="1">
    <source>
        <dbReference type="ARBA" id="ARBA00007381"/>
    </source>
</evidence>
<evidence type="ECO:0000313" key="6">
    <source>
        <dbReference type="WBParaSite" id="Pan_g15803.t1"/>
    </source>
</evidence>
<keyword evidence="5" id="KW-1185">Reference proteome</keyword>
<dbReference type="Pfam" id="PF00012">
    <property type="entry name" value="HSP70"/>
    <property type="match status" value="1"/>
</dbReference>
<protein>
    <submittedName>
        <fullName evidence="6">Tudor domain-containing protein</fullName>
    </submittedName>
</protein>
<feature type="region of interest" description="Disordered" evidence="4">
    <location>
        <begin position="683"/>
        <end position="756"/>
    </location>
</feature>
<organism evidence="5 6">
    <name type="scientific">Panagrellus redivivus</name>
    <name type="common">Microworm</name>
    <dbReference type="NCBI Taxonomy" id="6233"/>
    <lineage>
        <taxon>Eukaryota</taxon>
        <taxon>Metazoa</taxon>
        <taxon>Ecdysozoa</taxon>
        <taxon>Nematoda</taxon>
        <taxon>Chromadorea</taxon>
        <taxon>Rhabditida</taxon>
        <taxon>Tylenchina</taxon>
        <taxon>Panagrolaimomorpha</taxon>
        <taxon>Panagrolaimoidea</taxon>
        <taxon>Panagrolaimidae</taxon>
        <taxon>Panagrellus</taxon>
    </lineage>
</organism>
<sequence length="947" mass="104199">MPFVGCILPGRDILHVADTDTKVISVFAASSAVASGGLEPLLKEFVSSNEPLELVVVVDTCQDDTDVTAVCSMARRFAKEVRLVPSLMARVMAVFSELRQTRKIAFHQCTTFGMVTCATAMECVLLHRSIRGDGRFKVVEDFSRKPGAVFDPDYFMDRPSKIAAVTFGASGDSDDPALTDKVPLETVRFDDMDRMMFRGGIVKALQILGDASVPGVVDFVNAMVVHFETGAMKTLERTVIPTVFEWEASVSGTIQIRSAPQVAFASNSCRSRVLFTLPDVPEHTQIKVEVDQFGNLICADQIYGTCSEAPPSPPRSLTPPTPEPEPQFDPVVAHAFLSEEFIVQAADGTIELQSVPGLTDVSNGTPLTLNSIYERCSTLFTHFPSTVSTPRVFVLSHDGTVPAAWIKAAVDMANLHLHPETSVYVTSDMLAYVNYALICRRTSKKVEDTPEHVFLALVQGCECRCIFIDFDEAEGWKIRDTFKVTFTTTDDFAVMLEDALSKGHEASTRLLMTDVATVSLQKAAASLDIRILRIESFEKARAEGLVSFANAISDPDVCVSRRVADFEPKVKFVPDVGVEKELFGGRSVAVGKIFPFWSDVEVSSSLEGFKIIQQLSTFTSHEYVLFSTTAVPKPLSSFRITFRKACFDAPLINLEPAITESEYSLPFPHFVVVQPARGQLASRSASVTPSSSSSSVNTPPRPTPLSLFFRGRSSRKSRRGRRAAPPGTSSGPIPLRAVNPSRPIPPSTPSAAATRINPNLGESQLREMQRCNVDFVVIFDDNTSSAQVQLVKCNGFEVLTFEDGQEWLPFYVSFAYGTPRFGYDAMADQVWYRNRVVQDVIQILGRDVHEIAPKRTWDFGIVPRSSRNRSAMIAVQSDLGHLVLDPARVTALFLTEIQSLIRRATGRNMRSVFLKLPKYPPKVIPAFKEACQLAPLDYKGSNTVSTR</sequence>
<reference evidence="6" key="2">
    <citation type="submission" date="2020-10" db="UniProtKB">
        <authorList>
            <consortium name="WormBaseParasite"/>
        </authorList>
    </citation>
    <scope>IDENTIFICATION</scope>
</reference>
<dbReference type="AlphaFoldDB" id="A0A7E4V3L3"/>
<comment type="similarity">
    <text evidence="1">Belongs to the heat shock protein 70 family.</text>
</comment>
<dbReference type="GO" id="GO:0140662">
    <property type="term" value="F:ATP-dependent protein folding chaperone"/>
    <property type="evidence" value="ECO:0007669"/>
    <property type="project" value="InterPro"/>
</dbReference>
<evidence type="ECO:0000313" key="5">
    <source>
        <dbReference type="Proteomes" id="UP000492821"/>
    </source>
</evidence>
<dbReference type="Gene3D" id="3.30.30.30">
    <property type="match status" value="1"/>
</dbReference>
<dbReference type="InterPro" id="IPR013126">
    <property type="entry name" value="Hsp_70_fam"/>
</dbReference>
<dbReference type="SUPFAM" id="SSF53067">
    <property type="entry name" value="Actin-like ATPase domain"/>
    <property type="match status" value="1"/>
</dbReference>
<feature type="compositionally biased region" description="Low complexity" evidence="4">
    <location>
        <begin position="683"/>
        <end position="711"/>
    </location>
</feature>
<evidence type="ECO:0000256" key="2">
    <source>
        <dbReference type="ARBA" id="ARBA00022741"/>
    </source>
</evidence>
<dbReference type="WBParaSite" id="Pan_g15803.t1">
    <property type="protein sequence ID" value="Pan_g15803.t1"/>
    <property type="gene ID" value="Pan_g15803"/>
</dbReference>
<evidence type="ECO:0000256" key="4">
    <source>
        <dbReference type="SAM" id="MobiDB-lite"/>
    </source>
</evidence>
<name>A0A7E4V3L3_PANRE</name>
<reference evidence="5" key="1">
    <citation type="journal article" date="2013" name="Genetics">
        <title>The draft genome and transcriptome of Panagrellus redivivus are shaped by the harsh demands of a free-living lifestyle.</title>
        <authorList>
            <person name="Srinivasan J."/>
            <person name="Dillman A.R."/>
            <person name="Macchietto M.G."/>
            <person name="Heikkinen L."/>
            <person name="Lakso M."/>
            <person name="Fracchia K.M."/>
            <person name="Antoshechkin I."/>
            <person name="Mortazavi A."/>
            <person name="Wong G."/>
            <person name="Sternberg P.W."/>
        </authorList>
    </citation>
    <scope>NUCLEOTIDE SEQUENCE [LARGE SCALE GENOMIC DNA]</scope>
    <source>
        <strain evidence="5">MT8872</strain>
    </source>
</reference>
<dbReference type="Gene3D" id="3.30.420.40">
    <property type="match status" value="1"/>
</dbReference>
<dbReference type="GO" id="GO:0005524">
    <property type="term" value="F:ATP binding"/>
    <property type="evidence" value="ECO:0007669"/>
    <property type="project" value="UniProtKB-KW"/>
</dbReference>
<evidence type="ECO:0000256" key="3">
    <source>
        <dbReference type="ARBA" id="ARBA00022840"/>
    </source>
</evidence>
<accession>A0A7E4V3L3</accession>
<keyword evidence="2" id="KW-0547">Nucleotide-binding</keyword>
<feature type="compositionally biased region" description="Basic residues" evidence="4">
    <location>
        <begin position="712"/>
        <end position="722"/>
    </location>
</feature>